<dbReference type="PANTHER" id="PTHR43031">
    <property type="entry name" value="FAD-DEPENDENT OXIDOREDUCTASE"/>
    <property type="match status" value="1"/>
</dbReference>
<dbReference type="CDD" id="cd00158">
    <property type="entry name" value="RHOD"/>
    <property type="match status" value="1"/>
</dbReference>
<gene>
    <name evidence="3" type="ORF">FEF65_11020</name>
</gene>
<organism evidence="3 4">
    <name type="scientific">Mariprofundus erugo</name>
    <dbReference type="NCBI Taxonomy" id="2528639"/>
    <lineage>
        <taxon>Bacteria</taxon>
        <taxon>Pseudomonadati</taxon>
        <taxon>Pseudomonadota</taxon>
        <taxon>Candidatius Mariprofundia</taxon>
        <taxon>Mariprofundales</taxon>
        <taxon>Mariprofundaceae</taxon>
        <taxon>Mariprofundus</taxon>
    </lineage>
</organism>
<dbReference type="OrthoDB" id="5298903at2"/>
<reference evidence="3 4" key="1">
    <citation type="journal article" date="2019" name="Appl. Environ. Microbiol.">
        <title>Environmental Evidence and Genomic Insight of Iron-oxidizing Bacteria Preference Towards More Corrosion Resistant Stainless Steel at Higher Salinities.</title>
        <authorList>
            <person name="Garrison C.E."/>
            <person name="Price K.A."/>
            <person name="Field E.K."/>
        </authorList>
    </citation>
    <scope>NUCLEOTIDE SEQUENCE [LARGE SCALE GENOMIC DNA]</scope>
    <source>
        <strain evidence="3 4">P3</strain>
    </source>
</reference>
<keyword evidence="1" id="KW-1133">Transmembrane helix</keyword>
<dbReference type="InterPro" id="IPR050229">
    <property type="entry name" value="GlpE_sulfurtransferase"/>
</dbReference>
<keyword evidence="1" id="KW-0472">Membrane</keyword>
<feature type="domain" description="Rhodanese" evidence="2">
    <location>
        <begin position="48"/>
        <end position="136"/>
    </location>
</feature>
<name>A0A5R9GIJ3_9PROT</name>
<dbReference type="Proteomes" id="UP000306585">
    <property type="component" value="Unassembled WGS sequence"/>
</dbReference>
<dbReference type="PANTHER" id="PTHR43031:SF1">
    <property type="entry name" value="PYRIDINE NUCLEOTIDE-DISULPHIDE OXIDOREDUCTASE"/>
    <property type="match status" value="1"/>
</dbReference>
<keyword evidence="1" id="KW-0812">Transmembrane</keyword>
<dbReference type="AlphaFoldDB" id="A0A5R9GIJ3"/>
<evidence type="ECO:0000256" key="1">
    <source>
        <dbReference type="SAM" id="Phobius"/>
    </source>
</evidence>
<dbReference type="SUPFAM" id="SSF52821">
    <property type="entry name" value="Rhodanese/Cell cycle control phosphatase"/>
    <property type="match status" value="1"/>
</dbReference>
<proteinExistence type="predicted"/>
<dbReference type="RefSeq" id="WP_138239877.1">
    <property type="nucleotide sequence ID" value="NZ_VBRY01000011.1"/>
</dbReference>
<feature type="transmembrane region" description="Helical" evidence="1">
    <location>
        <begin position="12"/>
        <end position="30"/>
    </location>
</feature>
<dbReference type="SMART" id="SM00450">
    <property type="entry name" value="RHOD"/>
    <property type="match status" value="1"/>
</dbReference>
<dbReference type="EMBL" id="VBRY01000011">
    <property type="protein sequence ID" value="TLS66120.1"/>
    <property type="molecule type" value="Genomic_DNA"/>
</dbReference>
<dbReference type="Gene3D" id="3.40.250.10">
    <property type="entry name" value="Rhodanese-like domain"/>
    <property type="match status" value="1"/>
</dbReference>
<evidence type="ECO:0000259" key="2">
    <source>
        <dbReference type="PROSITE" id="PS50206"/>
    </source>
</evidence>
<accession>A0A5R9GIJ3</accession>
<evidence type="ECO:0000313" key="4">
    <source>
        <dbReference type="Proteomes" id="UP000306585"/>
    </source>
</evidence>
<dbReference type="PROSITE" id="PS50206">
    <property type="entry name" value="RHODANESE_3"/>
    <property type="match status" value="1"/>
</dbReference>
<protein>
    <submittedName>
        <fullName evidence="3">Rhodanese-like domain-containing protein</fullName>
    </submittedName>
</protein>
<keyword evidence="4" id="KW-1185">Reference proteome</keyword>
<evidence type="ECO:0000313" key="3">
    <source>
        <dbReference type="EMBL" id="TLS66120.1"/>
    </source>
</evidence>
<dbReference type="Pfam" id="PF00581">
    <property type="entry name" value="Rhodanese"/>
    <property type="match status" value="1"/>
</dbReference>
<comment type="caution">
    <text evidence="3">The sequence shown here is derived from an EMBL/GenBank/DDBJ whole genome shotgun (WGS) entry which is preliminary data.</text>
</comment>
<dbReference type="InterPro" id="IPR001763">
    <property type="entry name" value="Rhodanese-like_dom"/>
</dbReference>
<dbReference type="InterPro" id="IPR036873">
    <property type="entry name" value="Rhodanese-like_dom_sf"/>
</dbReference>
<sequence length="139" mass="15003">MTLNEFMQQNAVYIFMALLIAWMLWQRVIAPRMSGVKNMSASEYFAMRDEPHTLVDVRSSGEWTGGHAPNAVHIPLGEINNRKDELPAGKPVVVICASGNRSAMAATALAKSGISPVYNFSGGMGAWRGAGLPVKAGRK</sequence>